<protein>
    <submittedName>
        <fullName evidence="1">Uncharacterized protein</fullName>
    </submittedName>
</protein>
<dbReference type="KEGG" id="msto:MSTO_57520"/>
<evidence type="ECO:0000313" key="1">
    <source>
        <dbReference type="EMBL" id="BBY25547.1"/>
    </source>
</evidence>
<accession>A0A7I7QHK9</accession>
<sequence>MLIQGGFVVRAPAGSEDIRAEVAELVGIGVGAVQPADSLTCQDLTSVRTLSLADRSGLVAAGSAAAAGGADVSSNVARALSEHHDIP</sequence>
<organism evidence="1 2">
    <name type="scientific">Mycobacterium stomatepiae</name>
    <dbReference type="NCBI Taxonomy" id="470076"/>
    <lineage>
        <taxon>Bacteria</taxon>
        <taxon>Bacillati</taxon>
        <taxon>Actinomycetota</taxon>
        <taxon>Actinomycetes</taxon>
        <taxon>Mycobacteriales</taxon>
        <taxon>Mycobacteriaceae</taxon>
        <taxon>Mycobacterium</taxon>
        <taxon>Mycobacterium simiae complex</taxon>
    </lineage>
</organism>
<evidence type="ECO:0000313" key="2">
    <source>
        <dbReference type="Proteomes" id="UP000467130"/>
    </source>
</evidence>
<name>A0A7I7QHK9_9MYCO</name>
<dbReference type="EMBL" id="AP022587">
    <property type="protein sequence ID" value="BBY25547.1"/>
    <property type="molecule type" value="Genomic_DNA"/>
</dbReference>
<reference evidence="1 2" key="1">
    <citation type="journal article" date="2019" name="Emerg. Microbes Infect.">
        <title>Comprehensive subspecies identification of 175 nontuberculous mycobacteria species based on 7547 genomic profiles.</title>
        <authorList>
            <person name="Matsumoto Y."/>
            <person name="Kinjo T."/>
            <person name="Motooka D."/>
            <person name="Nabeya D."/>
            <person name="Jung N."/>
            <person name="Uechi K."/>
            <person name="Horii T."/>
            <person name="Iida T."/>
            <person name="Fujita J."/>
            <person name="Nakamura S."/>
        </authorList>
    </citation>
    <scope>NUCLEOTIDE SEQUENCE [LARGE SCALE GENOMIC DNA]</scope>
    <source>
        <strain evidence="1 2">JCM 17783</strain>
    </source>
</reference>
<keyword evidence="2" id="KW-1185">Reference proteome</keyword>
<dbReference type="AlphaFoldDB" id="A0A7I7QHK9"/>
<gene>
    <name evidence="1" type="ORF">MSTO_57520</name>
</gene>
<proteinExistence type="predicted"/>
<dbReference type="Proteomes" id="UP000467130">
    <property type="component" value="Chromosome"/>
</dbReference>